<gene>
    <name evidence="2" type="ORF">BO83DRAFT_380835</name>
</gene>
<dbReference type="Proteomes" id="UP000246171">
    <property type="component" value="Unassembled WGS sequence"/>
</dbReference>
<feature type="transmembrane region" description="Helical" evidence="1">
    <location>
        <begin position="20"/>
        <end position="45"/>
    </location>
</feature>
<reference evidence="2" key="1">
    <citation type="submission" date="2016-12" db="EMBL/GenBank/DDBJ databases">
        <title>The genomes of Aspergillus section Nigri reveals drivers in fungal speciation.</title>
        <authorList>
            <consortium name="DOE Joint Genome Institute"/>
            <person name="Vesth T.C."/>
            <person name="Nybo J."/>
            <person name="Theobald S."/>
            <person name="Brandl J."/>
            <person name="Frisvad J.C."/>
            <person name="Nielsen K.F."/>
            <person name="Lyhne E.K."/>
            <person name="Kogle M.E."/>
            <person name="Kuo A."/>
            <person name="Riley R."/>
            <person name="Clum A."/>
            <person name="Nolan M."/>
            <person name="Lipzen A."/>
            <person name="Salamov A."/>
            <person name="Henrissat B."/>
            <person name="Wiebenga A."/>
            <person name="De vries R.P."/>
            <person name="Grigoriev I.V."/>
            <person name="Mortensen U.H."/>
            <person name="Andersen M.R."/>
            <person name="Baker S.E."/>
        </authorList>
    </citation>
    <scope>NUCLEOTIDE SEQUENCE</scope>
    <source>
        <strain evidence="2">CBS 122712</strain>
    </source>
</reference>
<comment type="caution">
    <text evidence="2">The sequence shown here is derived from an EMBL/GenBank/DDBJ whole genome shotgun (WGS) entry which is preliminary data.</text>
</comment>
<keyword evidence="3" id="KW-1185">Reference proteome</keyword>
<keyword evidence="1" id="KW-1133">Transmembrane helix</keyword>
<evidence type="ECO:0000313" key="3">
    <source>
        <dbReference type="Proteomes" id="UP000246171"/>
    </source>
</evidence>
<sequence length="58" mass="6468">MQPAFGRWIRLFGVQSPVLTLFHASLSVAVWSLFLSYFSVLGSFGTGSWGPLKQRHPT</sequence>
<keyword evidence="1" id="KW-0812">Transmembrane</keyword>
<name>A0A317V028_ASPEC</name>
<dbReference type="GeneID" id="37053809"/>
<protein>
    <submittedName>
        <fullName evidence="2">Uncharacterized protein</fullName>
    </submittedName>
</protein>
<dbReference type="VEuPathDB" id="FungiDB:BO83DRAFT_380835"/>
<dbReference type="EMBL" id="MSFU01000023">
    <property type="protein sequence ID" value="PWY66999.1"/>
    <property type="molecule type" value="Genomic_DNA"/>
</dbReference>
<evidence type="ECO:0000256" key="1">
    <source>
        <dbReference type="SAM" id="Phobius"/>
    </source>
</evidence>
<keyword evidence="1" id="KW-0472">Membrane</keyword>
<dbReference type="RefSeq" id="XP_025385307.1">
    <property type="nucleotide sequence ID" value="XM_025531847.1"/>
</dbReference>
<organism evidence="2 3">
    <name type="scientific">Aspergillus eucalypticola (strain CBS 122712 / IBT 29274)</name>
    <dbReference type="NCBI Taxonomy" id="1448314"/>
    <lineage>
        <taxon>Eukaryota</taxon>
        <taxon>Fungi</taxon>
        <taxon>Dikarya</taxon>
        <taxon>Ascomycota</taxon>
        <taxon>Pezizomycotina</taxon>
        <taxon>Eurotiomycetes</taxon>
        <taxon>Eurotiomycetidae</taxon>
        <taxon>Eurotiales</taxon>
        <taxon>Aspergillaceae</taxon>
        <taxon>Aspergillus</taxon>
        <taxon>Aspergillus subgen. Circumdati</taxon>
    </lineage>
</organism>
<accession>A0A317V028</accession>
<evidence type="ECO:0000313" key="2">
    <source>
        <dbReference type="EMBL" id="PWY66999.1"/>
    </source>
</evidence>
<proteinExistence type="predicted"/>
<dbReference type="AlphaFoldDB" id="A0A317V028"/>